<organism evidence="19 20">
    <name type="scientific">Choanephora cucurbitarum</name>
    <dbReference type="NCBI Taxonomy" id="101091"/>
    <lineage>
        <taxon>Eukaryota</taxon>
        <taxon>Fungi</taxon>
        <taxon>Fungi incertae sedis</taxon>
        <taxon>Mucoromycota</taxon>
        <taxon>Mucoromycotina</taxon>
        <taxon>Mucoromycetes</taxon>
        <taxon>Mucorales</taxon>
        <taxon>Mucorineae</taxon>
        <taxon>Choanephoraceae</taxon>
        <taxon>Choanephoroideae</taxon>
        <taxon>Choanephora</taxon>
    </lineage>
</organism>
<evidence type="ECO:0000256" key="3">
    <source>
        <dbReference type="ARBA" id="ARBA00013184"/>
    </source>
</evidence>
<evidence type="ECO:0000256" key="17">
    <source>
        <dbReference type="PIRSR" id="PIRSR602717-51"/>
    </source>
</evidence>
<reference evidence="19 20" key="1">
    <citation type="submission" date="2016-03" db="EMBL/GenBank/DDBJ databases">
        <title>Choanephora cucurbitarum.</title>
        <authorList>
            <person name="Min B."/>
            <person name="Park H."/>
            <person name="Park J.-H."/>
            <person name="Shin H.-D."/>
            <person name="Choi I.-G."/>
        </authorList>
    </citation>
    <scope>NUCLEOTIDE SEQUENCE [LARGE SCALE GENOMIC DNA]</scope>
    <source>
        <strain evidence="19 20">KUS-F28377</strain>
    </source>
</reference>
<dbReference type="PANTHER" id="PTHR10615">
    <property type="entry name" value="HISTONE ACETYLTRANSFERASE"/>
    <property type="match status" value="1"/>
</dbReference>
<evidence type="ECO:0000259" key="18">
    <source>
        <dbReference type="PROSITE" id="PS51726"/>
    </source>
</evidence>
<dbReference type="GO" id="GO:0008270">
    <property type="term" value="F:zinc ion binding"/>
    <property type="evidence" value="ECO:0007669"/>
    <property type="project" value="UniProtKB-KW"/>
</dbReference>
<evidence type="ECO:0000256" key="5">
    <source>
        <dbReference type="ARBA" id="ARBA00022723"/>
    </source>
</evidence>
<evidence type="ECO:0000256" key="6">
    <source>
        <dbReference type="ARBA" id="ARBA00022771"/>
    </source>
</evidence>
<keyword evidence="6" id="KW-0863">Zinc-finger</keyword>
<comment type="similarity">
    <text evidence="2">Belongs to the MYST (SAS/MOZ) family.</text>
</comment>
<accession>A0A1C7N897</accession>
<dbReference type="InterPro" id="IPR002717">
    <property type="entry name" value="HAT_MYST-type"/>
</dbReference>
<comment type="catalytic activity">
    <reaction evidence="13">
        <text>2-hydroxyisobutanoyl-CoA + L-lysyl-[protein] = N(6)-(2-hydroxyisobutanoyl)-L-lysyl-[protein] + CoA + H(+)</text>
        <dbReference type="Rhea" id="RHEA:24180"/>
        <dbReference type="Rhea" id="RHEA-COMP:9752"/>
        <dbReference type="Rhea" id="RHEA-COMP:15921"/>
        <dbReference type="ChEBI" id="CHEBI:15378"/>
        <dbReference type="ChEBI" id="CHEBI:29969"/>
        <dbReference type="ChEBI" id="CHEBI:57287"/>
        <dbReference type="ChEBI" id="CHEBI:131780"/>
        <dbReference type="ChEBI" id="CHEBI:144968"/>
    </reaction>
    <physiologicalReaction direction="left-to-right" evidence="13">
        <dbReference type="Rhea" id="RHEA:24181"/>
    </physiologicalReaction>
</comment>
<feature type="domain" description="MYST-type HAT" evidence="18">
    <location>
        <begin position="27"/>
        <end position="305"/>
    </location>
</feature>
<evidence type="ECO:0000256" key="14">
    <source>
        <dbReference type="ARBA" id="ARBA00047752"/>
    </source>
</evidence>
<dbReference type="GO" id="GO:0106226">
    <property type="term" value="F:peptide 2-hydroxyisobutyryltransferase activity"/>
    <property type="evidence" value="ECO:0007669"/>
    <property type="project" value="RHEA"/>
</dbReference>
<dbReference type="GO" id="GO:0006355">
    <property type="term" value="P:regulation of DNA-templated transcription"/>
    <property type="evidence" value="ECO:0007669"/>
    <property type="project" value="InterPro"/>
</dbReference>
<keyword evidence="8" id="KW-0007">Acetylation</keyword>
<dbReference type="CDD" id="cd04301">
    <property type="entry name" value="NAT_SF"/>
    <property type="match status" value="1"/>
</dbReference>
<keyword evidence="20" id="KW-1185">Reference proteome</keyword>
<dbReference type="AlphaFoldDB" id="A0A1C7N897"/>
<dbReference type="STRING" id="101091.A0A1C7N897"/>
<dbReference type="GO" id="GO:0035267">
    <property type="term" value="C:NuA4 histone acetyltransferase complex"/>
    <property type="evidence" value="ECO:0007669"/>
    <property type="project" value="TreeGrafter"/>
</dbReference>
<dbReference type="PANTHER" id="PTHR10615:SF219">
    <property type="entry name" value="HISTONE ACETYLTRANSFERASE KAT5"/>
    <property type="match status" value="1"/>
</dbReference>
<evidence type="ECO:0000256" key="2">
    <source>
        <dbReference type="ARBA" id="ARBA00010107"/>
    </source>
</evidence>
<dbReference type="GO" id="GO:0046972">
    <property type="term" value="F:histone H4K16 acetyltransferase activity"/>
    <property type="evidence" value="ECO:0007669"/>
    <property type="project" value="TreeGrafter"/>
</dbReference>
<evidence type="ECO:0000256" key="13">
    <source>
        <dbReference type="ARBA" id="ARBA00047557"/>
    </source>
</evidence>
<comment type="caution">
    <text evidence="19">The sequence shown here is derived from an EMBL/GenBank/DDBJ whole genome shotgun (WGS) entry which is preliminary data.</text>
</comment>
<dbReference type="PROSITE" id="PS51726">
    <property type="entry name" value="MYST_HAT"/>
    <property type="match status" value="1"/>
</dbReference>
<dbReference type="Gene3D" id="3.30.60.60">
    <property type="entry name" value="N-acetyl transferase-like"/>
    <property type="match status" value="1"/>
</dbReference>
<keyword evidence="9" id="KW-0805">Transcription regulation</keyword>
<evidence type="ECO:0000256" key="1">
    <source>
        <dbReference type="ARBA" id="ARBA00004123"/>
    </source>
</evidence>
<dbReference type="GO" id="GO:0140064">
    <property type="term" value="F:peptide crotonyltransferase activity"/>
    <property type="evidence" value="ECO:0007669"/>
    <property type="project" value="RHEA"/>
</dbReference>
<evidence type="ECO:0000256" key="4">
    <source>
        <dbReference type="ARBA" id="ARBA00022679"/>
    </source>
</evidence>
<keyword evidence="4 19" id="KW-0808">Transferase</keyword>
<dbReference type="InterPro" id="IPR036388">
    <property type="entry name" value="WH-like_DNA-bd_sf"/>
</dbReference>
<evidence type="ECO:0000256" key="16">
    <source>
        <dbReference type="ARBA" id="ARBA00048940"/>
    </source>
</evidence>
<keyword evidence="11" id="KW-0539">Nucleus</keyword>
<protein>
    <recommendedName>
        <fullName evidence="3">histone acetyltransferase</fullName>
        <ecNumber evidence="3">2.3.1.48</ecNumber>
    </recommendedName>
</protein>
<evidence type="ECO:0000256" key="11">
    <source>
        <dbReference type="ARBA" id="ARBA00023242"/>
    </source>
</evidence>
<sequence length="305" mass="35882">MLDNKRQHEDKLVYRATTPPMADPTYIPPVNVDKVIYGIYEIGAWYYSPYPFDFGDFMDRLYICEYCLRYMNKEIQLINHKSQCKARKPPGRVIYSNDVNKVYEVDGYQHKLYCQNLCLLAKLFLDNKTLYYDTDGFTFYVLTERHPKNKSIDQMVGYFSKEKISYDNYNLACIMTLPSHQRKGYGRLLIELSYELSKQEGKIGSPEKPLSPLGQLGYTSYWSSTIVSTLLHFRGQVSIEEICKETCIHEEDVIDTLRKLELLSYRSLEKGRQHICITENMLQDRLTTHKIHLGRTLDPTKIRWK</sequence>
<dbReference type="SUPFAM" id="SSF55729">
    <property type="entry name" value="Acyl-CoA N-acyltransferases (Nat)"/>
    <property type="match status" value="1"/>
</dbReference>
<name>A0A1C7N897_9FUNG</name>
<proteinExistence type="inferred from homology"/>
<evidence type="ECO:0000313" key="20">
    <source>
        <dbReference type="Proteomes" id="UP000093000"/>
    </source>
</evidence>
<dbReference type="Pfam" id="PF01853">
    <property type="entry name" value="MOZ_SAS"/>
    <property type="match status" value="1"/>
</dbReference>
<gene>
    <name evidence="19" type="primary">Kat8</name>
    <name evidence="19" type="ORF">A0J61_06668</name>
</gene>
<dbReference type="FunFam" id="3.40.630.30:FF:000002">
    <property type="entry name" value="Histone acetyltransferase"/>
    <property type="match status" value="1"/>
</dbReference>
<evidence type="ECO:0000256" key="7">
    <source>
        <dbReference type="ARBA" id="ARBA00022833"/>
    </source>
</evidence>
<dbReference type="InterPro" id="IPR040706">
    <property type="entry name" value="Zf-MYST"/>
</dbReference>
<dbReference type="InterPro" id="IPR016181">
    <property type="entry name" value="Acyl_CoA_acyltransferase"/>
</dbReference>
<evidence type="ECO:0000256" key="12">
    <source>
        <dbReference type="ARBA" id="ARBA00023315"/>
    </source>
</evidence>
<evidence type="ECO:0000256" key="15">
    <source>
        <dbReference type="ARBA" id="ARBA00047787"/>
    </source>
</evidence>
<comment type="catalytic activity">
    <reaction evidence="16">
        <text>L-lysyl-[histone] + acetyl-CoA = N(6)-acetyl-L-lysyl-[histone] + CoA + H(+)</text>
        <dbReference type="Rhea" id="RHEA:21992"/>
        <dbReference type="Rhea" id="RHEA-COMP:9845"/>
        <dbReference type="Rhea" id="RHEA-COMP:11338"/>
        <dbReference type="ChEBI" id="CHEBI:15378"/>
        <dbReference type="ChEBI" id="CHEBI:29969"/>
        <dbReference type="ChEBI" id="CHEBI:57287"/>
        <dbReference type="ChEBI" id="CHEBI:57288"/>
        <dbReference type="ChEBI" id="CHEBI:61930"/>
        <dbReference type="EC" id="2.3.1.48"/>
    </reaction>
    <physiologicalReaction direction="left-to-right" evidence="16">
        <dbReference type="Rhea" id="RHEA:21993"/>
    </physiologicalReaction>
</comment>
<feature type="active site" description="Proton donor/acceptor" evidence="17">
    <location>
        <position position="207"/>
    </location>
</feature>
<comment type="subcellular location">
    <subcellularLocation>
        <location evidence="1">Nucleus</location>
    </subcellularLocation>
</comment>
<keyword evidence="7" id="KW-0862">Zinc</keyword>
<dbReference type="Proteomes" id="UP000093000">
    <property type="component" value="Unassembled WGS sequence"/>
</dbReference>
<dbReference type="Pfam" id="PF17772">
    <property type="entry name" value="zf-MYST"/>
    <property type="match status" value="1"/>
</dbReference>
<dbReference type="Gene3D" id="3.40.630.30">
    <property type="match status" value="1"/>
</dbReference>
<dbReference type="EMBL" id="LUGH01000413">
    <property type="protein sequence ID" value="OBZ85291.1"/>
    <property type="molecule type" value="Genomic_DNA"/>
</dbReference>
<comment type="catalytic activity">
    <reaction evidence="15">
        <text>L-lysyl-[protein] + acetyl-CoA = N(6)-acetyl-L-lysyl-[protein] + CoA + H(+)</text>
        <dbReference type="Rhea" id="RHEA:45948"/>
        <dbReference type="Rhea" id="RHEA-COMP:9752"/>
        <dbReference type="Rhea" id="RHEA-COMP:10731"/>
        <dbReference type="ChEBI" id="CHEBI:15378"/>
        <dbReference type="ChEBI" id="CHEBI:29969"/>
        <dbReference type="ChEBI" id="CHEBI:57287"/>
        <dbReference type="ChEBI" id="CHEBI:57288"/>
        <dbReference type="ChEBI" id="CHEBI:61930"/>
    </reaction>
    <physiologicalReaction direction="left-to-right" evidence="15">
        <dbReference type="Rhea" id="RHEA:45949"/>
    </physiologicalReaction>
</comment>
<keyword evidence="5" id="KW-0479">Metal-binding</keyword>
<evidence type="ECO:0000256" key="10">
    <source>
        <dbReference type="ARBA" id="ARBA00023163"/>
    </source>
</evidence>
<evidence type="ECO:0000256" key="9">
    <source>
        <dbReference type="ARBA" id="ARBA00023015"/>
    </source>
</evidence>
<comment type="catalytic activity">
    <reaction evidence="14">
        <text>(2E)-butenoyl-CoA + L-lysyl-[protein] = N(6)-(2E)-butenoyl-L-lysyl-[protein] + CoA + H(+)</text>
        <dbReference type="Rhea" id="RHEA:53908"/>
        <dbReference type="Rhea" id="RHEA-COMP:9752"/>
        <dbReference type="Rhea" id="RHEA-COMP:13707"/>
        <dbReference type="ChEBI" id="CHEBI:15378"/>
        <dbReference type="ChEBI" id="CHEBI:29969"/>
        <dbReference type="ChEBI" id="CHEBI:57287"/>
        <dbReference type="ChEBI" id="CHEBI:57332"/>
        <dbReference type="ChEBI" id="CHEBI:137954"/>
    </reaction>
    <physiologicalReaction direction="left-to-right" evidence="14">
        <dbReference type="Rhea" id="RHEA:53909"/>
    </physiologicalReaction>
</comment>
<keyword evidence="10" id="KW-0804">Transcription</keyword>
<keyword evidence="12" id="KW-0012">Acyltransferase</keyword>
<evidence type="ECO:0000313" key="19">
    <source>
        <dbReference type="EMBL" id="OBZ85291.1"/>
    </source>
</evidence>
<evidence type="ECO:0000256" key="8">
    <source>
        <dbReference type="ARBA" id="ARBA00022990"/>
    </source>
</evidence>
<dbReference type="Gene3D" id="1.10.10.10">
    <property type="entry name" value="Winged helix-like DNA-binding domain superfamily/Winged helix DNA-binding domain"/>
    <property type="match status" value="1"/>
</dbReference>
<dbReference type="OrthoDB" id="787137at2759"/>
<dbReference type="InterPro" id="IPR050603">
    <property type="entry name" value="MYST_HAT"/>
</dbReference>
<dbReference type="GO" id="GO:0005634">
    <property type="term" value="C:nucleus"/>
    <property type="evidence" value="ECO:0007669"/>
    <property type="project" value="UniProtKB-SubCell"/>
</dbReference>
<dbReference type="InParanoid" id="A0A1C7N897"/>
<dbReference type="EC" id="2.3.1.48" evidence="3"/>